<dbReference type="SUPFAM" id="SSF50475">
    <property type="entry name" value="FMN-binding split barrel"/>
    <property type="match status" value="1"/>
</dbReference>
<accession>A0A7W9PIA8</accession>
<protein>
    <recommendedName>
        <fullName evidence="3">Pyridoxamine 5'-phosphate oxidase-like protein</fullName>
    </recommendedName>
</protein>
<dbReference type="RefSeq" id="WP_063710019.1">
    <property type="nucleotide sequence ID" value="NZ_JACHIT010000002.1"/>
</dbReference>
<evidence type="ECO:0008006" key="3">
    <source>
        <dbReference type="Google" id="ProtNLM"/>
    </source>
</evidence>
<name>A0A7W9PIA8_9NOCA</name>
<dbReference type="Gene3D" id="2.30.110.10">
    <property type="entry name" value="Electron Transport, Fmn-binding Protein, Chain A"/>
    <property type="match status" value="1"/>
</dbReference>
<dbReference type="Pfam" id="PF12900">
    <property type="entry name" value="Pyridox_ox_2"/>
    <property type="match status" value="1"/>
</dbReference>
<dbReference type="InterPro" id="IPR024747">
    <property type="entry name" value="Pyridox_Oxase-rel"/>
</dbReference>
<gene>
    <name evidence="1" type="ORF">BJY24_005601</name>
</gene>
<dbReference type="EMBL" id="JACHIT010000002">
    <property type="protein sequence ID" value="MBB5916689.1"/>
    <property type="molecule type" value="Genomic_DNA"/>
</dbReference>
<comment type="caution">
    <text evidence="1">The sequence shown here is derived from an EMBL/GenBank/DDBJ whole genome shotgun (WGS) entry which is preliminary data.</text>
</comment>
<organism evidence="1 2">
    <name type="scientific">Nocardia transvalensis</name>
    <dbReference type="NCBI Taxonomy" id="37333"/>
    <lineage>
        <taxon>Bacteria</taxon>
        <taxon>Bacillati</taxon>
        <taxon>Actinomycetota</taxon>
        <taxon>Actinomycetes</taxon>
        <taxon>Mycobacteriales</taxon>
        <taxon>Nocardiaceae</taxon>
        <taxon>Nocardia</taxon>
    </lineage>
</organism>
<dbReference type="Proteomes" id="UP000540412">
    <property type="component" value="Unassembled WGS sequence"/>
</dbReference>
<evidence type="ECO:0000313" key="2">
    <source>
        <dbReference type="Proteomes" id="UP000540412"/>
    </source>
</evidence>
<evidence type="ECO:0000313" key="1">
    <source>
        <dbReference type="EMBL" id="MBB5916689.1"/>
    </source>
</evidence>
<sequence>MTDAIATRHLTTVEALALLGSVHFGRVVYSRYALPTIRPVNHIVTDGTIVIATGLAPTLTCDRQVVAYEADTIDHISHTGWCVIVTGAAAGITDPGGLVDHRLPAQVLPGPRGHLMRIEPDIVTGVGYIDSRNGILQFHPPAGLRPARPGH</sequence>
<dbReference type="InterPro" id="IPR012349">
    <property type="entry name" value="Split_barrel_FMN-bd"/>
</dbReference>
<dbReference type="AlphaFoldDB" id="A0A7W9PIA8"/>
<keyword evidence="2" id="KW-1185">Reference proteome</keyword>
<proteinExistence type="predicted"/>
<reference evidence="1 2" key="1">
    <citation type="submission" date="2020-08" db="EMBL/GenBank/DDBJ databases">
        <title>Sequencing the genomes of 1000 actinobacteria strains.</title>
        <authorList>
            <person name="Klenk H.-P."/>
        </authorList>
    </citation>
    <scope>NUCLEOTIDE SEQUENCE [LARGE SCALE GENOMIC DNA]</scope>
    <source>
        <strain evidence="1 2">DSM 43582</strain>
    </source>
</reference>